<name>B6XWK1_9BIFI</name>
<evidence type="ECO:0000313" key="2">
    <source>
        <dbReference type="Proteomes" id="UP000003882"/>
    </source>
</evidence>
<proteinExistence type="predicted"/>
<dbReference type="AlphaFoldDB" id="B6XWK1"/>
<reference evidence="1 2" key="1">
    <citation type="submission" date="2008-10" db="EMBL/GenBank/DDBJ databases">
        <title>Draft genome sequence of Bifidobacterium catenulatum (DSM 16992).</title>
        <authorList>
            <person name="Sudarsanam P."/>
            <person name="Ley R."/>
            <person name="Guruge J."/>
            <person name="Turnbaugh P.J."/>
            <person name="Mahowald M."/>
            <person name="Liep D."/>
            <person name="Gordon J."/>
        </authorList>
    </citation>
    <scope>NUCLEOTIDE SEQUENCE [LARGE SCALE GENOMIC DNA]</scope>
    <source>
        <strain evidence="1 2">DSM 16992</strain>
    </source>
</reference>
<dbReference type="Proteomes" id="UP000003882">
    <property type="component" value="Unassembled WGS sequence"/>
</dbReference>
<organism evidence="1 2">
    <name type="scientific">Bifidobacterium catenulatum DSM 16992 = JCM 1194 = LMG 11043</name>
    <dbReference type="NCBI Taxonomy" id="566552"/>
    <lineage>
        <taxon>Bacteria</taxon>
        <taxon>Bacillati</taxon>
        <taxon>Actinomycetota</taxon>
        <taxon>Actinomycetes</taxon>
        <taxon>Bifidobacteriales</taxon>
        <taxon>Bifidobacteriaceae</taxon>
        <taxon>Bifidobacterium</taxon>
    </lineage>
</organism>
<dbReference type="EMBL" id="ABXY01000023">
    <property type="protein sequence ID" value="EEB21004.1"/>
    <property type="molecule type" value="Genomic_DNA"/>
</dbReference>
<comment type="caution">
    <text evidence="1">The sequence shown here is derived from an EMBL/GenBank/DDBJ whole genome shotgun (WGS) entry which is preliminary data.</text>
</comment>
<sequence>MVVENVNVVKAEAFEALIEGSEQIFAAAEITVGAEPHFVAGFGADDQFVAMMMEIFVQQTAAILFRAARFGTVIVGEVEMRDAIVECGEHNVAHGGVWRNIAEIMPKTERNRWKFQTARTHMVVGHGVVSGR</sequence>
<protein>
    <submittedName>
        <fullName evidence="1">Uncharacterized protein</fullName>
    </submittedName>
</protein>
<reference evidence="1 2" key="2">
    <citation type="submission" date="2008-10" db="EMBL/GenBank/DDBJ databases">
        <authorList>
            <person name="Fulton L."/>
            <person name="Clifton S."/>
            <person name="Fulton B."/>
            <person name="Xu J."/>
            <person name="Minx P."/>
            <person name="Pepin K.H."/>
            <person name="Johnson M."/>
            <person name="Bhonagiri V."/>
            <person name="Nash W.E."/>
            <person name="Mardis E.R."/>
            <person name="Wilson R.K."/>
        </authorList>
    </citation>
    <scope>NUCLEOTIDE SEQUENCE [LARGE SCALE GENOMIC DNA]</scope>
    <source>
        <strain evidence="1 2">DSM 16992</strain>
    </source>
</reference>
<accession>B6XWK1</accession>
<evidence type="ECO:0000313" key="1">
    <source>
        <dbReference type="EMBL" id="EEB21004.1"/>
    </source>
</evidence>
<gene>
    <name evidence="1" type="ORF">BIFCAT_01662</name>
</gene>